<keyword evidence="1" id="KW-0811">Translocation</keyword>
<dbReference type="InterPro" id="IPR023214">
    <property type="entry name" value="HAD_sf"/>
</dbReference>
<dbReference type="SUPFAM" id="SSF56784">
    <property type="entry name" value="HAD-like"/>
    <property type="match status" value="1"/>
</dbReference>
<dbReference type="Proteomes" id="UP001530315">
    <property type="component" value="Unassembled WGS sequence"/>
</dbReference>
<dbReference type="EMBL" id="JALLAZ020000590">
    <property type="protein sequence ID" value="KAL3791566.1"/>
    <property type="molecule type" value="Genomic_DNA"/>
</dbReference>
<feature type="domain" description="FCP1 homology" evidence="3">
    <location>
        <begin position="161"/>
        <end position="432"/>
    </location>
</feature>
<dbReference type="Pfam" id="PF03031">
    <property type="entry name" value="NIF"/>
    <property type="match status" value="1"/>
</dbReference>
<comment type="function">
    <text evidence="1">Essential component of the TIM23 complex, a complex that mediates the translocation of transit peptide-containing proteins across the mitochondrial inner membrane.</text>
</comment>
<evidence type="ECO:0000313" key="4">
    <source>
        <dbReference type="EMBL" id="KAL3791566.1"/>
    </source>
</evidence>
<dbReference type="Gene3D" id="3.40.50.1000">
    <property type="entry name" value="HAD superfamily/HAD-like"/>
    <property type="match status" value="1"/>
</dbReference>
<protein>
    <recommendedName>
        <fullName evidence="1">Mitochondrial import inner membrane translocase subunit TIM50</fullName>
    </recommendedName>
</protein>
<dbReference type="InterPro" id="IPR050365">
    <property type="entry name" value="TIM50"/>
</dbReference>
<sequence length="515" mass="57642">MSKLTDSVNGRRPCLAVDDGVSINCCYLRCAAEVIARTKSNDCVRVYRFDAVSAHQSAPLSASASRLTSGTTADAQNTSTSNSPSRVYPHDDDRLQRRKEKKRRKKESRVQLKEEETSMIQSLRVTTTIFHPVVSSPTQNQFIQCMSVAPAMPHPRSIVHVKPLIVLDLNGILCHRVRLMHHPPTQSKSTIFRPSCGKISNTDVIPRSDLQAFLTLLHDNFCLAVWTSATRKTAKLLVQALFPQNVRERLLFVWHRNFCNFVETTGLVGGSGGSGASAHDYRRDTSRDAIPIPVESLPIIDNLLASRLNARNNRSFDEAAKIEDTLLNVHGVRVQDSDRTWFTVRVRMDSGDTTCNKDGFCTASRFASNDAITHVDLTAIKSLSKVWSAYPLWDATNTILLDDSPEKCPRQFRGNALNPIPISGTVTACVVEKKNDQMEMRSVNGDAKDASDDQNPDEGSYSIVDDDEPNQNMQRNFFELLARHWKQSASSRTQNLTEFLEEHANSHNMRWEIGS</sequence>
<dbReference type="PANTHER" id="PTHR12210">
    <property type="entry name" value="DULLARD PROTEIN PHOSPHATASE"/>
    <property type="match status" value="1"/>
</dbReference>
<keyword evidence="1" id="KW-0653">Protein transport</keyword>
<organism evidence="4 5">
    <name type="scientific">Stephanodiscus triporus</name>
    <dbReference type="NCBI Taxonomy" id="2934178"/>
    <lineage>
        <taxon>Eukaryota</taxon>
        <taxon>Sar</taxon>
        <taxon>Stramenopiles</taxon>
        <taxon>Ochrophyta</taxon>
        <taxon>Bacillariophyta</taxon>
        <taxon>Coscinodiscophyceae</taxon>
        <taxon>Thalassiosirophycidae</taxon>
        <taxon>Stephanodiscales</taxon>
        <taxon>Stephanodiscaceae</taxon>
        <taxon>Stephanodiscus</taxon>
    </lineage>
</organism>
<evidence type="ECO:0000259" key="3">
    <source>
        <dbReference type="SMART" id="SM00577"/>
    </source>
</evidence>
<comment type="subunit">
    <text evidence="1">Component of the TIM23 complex.</text>
</comment>
<dbReference type="GO" id="GO:0005744">
    <property type="term" value="C:TIM23 mitochondrial import inner membrane translocase complex"/>
    <property type="evidence" value="ECO:0007669"/>
    <property type="project" value="UniProtKB-UniRule"/>
</dbReference>
<proteinExistence type="inferred from homology"/>
<dbReference type="AlphaFoldDB" id="A0ABD3PW26"/>
<dbReference type="InterPro" id="IPR036412">
    <property type="entry name" value="HAD-like_sf"/>
</dbReference>
<dbReference type="GO" id="GO:0015031">
    <property type="term" value="P:protein transport"/>
    <property type="evidence" value="ECO:0007669"/>
    <property type="project" value="UniProtKB-KW"/>
</dbReference>
<evidence type="ECO:0000313" key="5">
    <source>
        <dbReference type="Proteomes" id="UP001530315"/>
    </source>
</evidence>
<evidence type="ECO:0000256" key="1">
    <source>
        <dbReference type="RuleBase" id="RU365079"/>
    </source>
</evidence>
<accession>A0ABD3PW26</accession>
<feature type="region of interest" description="Disordered" evidence="2">
    <location>
        <begin position="60"/>
        <end position="115"/>
    </location>
</feature>
<dbReference type="InterPro" id="IPR004274">
    <property type="entry name" value="FCP1_dom"/>
</dbReference>
<dbReference type="SMART" id="SM00577">
    <property type="entry name" value="CPDc"/>
    <property type="match status" value="1"/>
</dbReference>
<keyword evidence="1" id="KW-0809">Transit peptide</keyword>
<comment type="similarity">
    <text evidence="1">Belongs to the TIM50 family.</text>
</comment>
<comment type="caution">
    <text evidence="4">The sequence shown here is derived from an EMBL/GenBank/DDBJ whole genome shotgun (WGS) entry which is preliminary data.</text>
</comment>
<keyword evidence="1" id="KW-0496">Mitochondrion</keyword>
<reference evidence="4 5" key="1">
    <citation type="submission" date="2024-10" db="EMBL/GenBank/DDBJ databases">
        <title>Updated reference genomes for cyclostephanoid diatoms.</title>
        <authorList>
            <person name="Roberts W.R."/>
            <person name="Alverson A.J."/>
        </authorList>
    </citation>
    <scope>NUCLEOTIDE SEQUENCE [LARGE SCALE GENOMIC DNA]</scope>
    <source>
        <strain evidence="4 5">AJA276-08</strain>
    </source>
</reference>
<feature type="compositionally biased region" description="Basic residues" evidence="2">
    <location>
        <begin position="96"/>
        <end position="107"/>
    </location>
</feature>
<evidence type="ECO:0000256" key="2">
    <source>
        <dbReference type="SAM" id="MobiDB-lite"/>
    </source>
</evidence>
<comment type="subcellular location">
    <subcellularLocation>
        <location evidence="1">Mitochondrion inner membrane</location>
        <topology evidence="1">Single-pass membrane protein</topology>
    </subcellularLocation>
</comment>
<keyword evidence="1" id="KW-0813">Transport</keyword>
<feature type="region of interest" description="Disordered" evidence="2">
    <location>
        <begin position="444"/>
        <end position="469"/>
    </location>
</feature>
<gene>
    <name evidence="4" type="ORF">ACHAW5_000869</name>
</gene>
<feature type="compositionally biased region" description="Polar residues" evidence="2">
    <location>
        <begin position="60"/>
        <end position="85"/>
    </location>
</feature>
<keyword evidence="5" id="KW-1185">Reference proteome</keyword>
<name>A0ABD3PW26_9STRA</name>